<comment type="catalytic activity">
    <reaction evidence="11">
        <text>adenosine + ATP = AMP + ADP + H(+)</text>
        <dbReference type="Rhea" id="RHEA:20824"/>
        <dbReference type="ChEBI" id="CHEBI:15378"/>
        <dbReference type="ChEBI" id="CHEBI:16335"/>
        <dbReference type="ChEBI" id="CHEBI:30616"/>
        <dbReference type="ChEBI" id="CHEBI:456215"/>
        <dbReference type="ChEBI" id="CHEBI:456216"/>
        <dbReference type="EC" id="2.7.1.20"/>
    </reaction>
</comment>
<dbReference type="GO" id="GO:0005829">
    <property type="term" value="C:cytosol"/>
    <property type="evidence" value="ECO:0007669"/>
    <property type="project" value="TreeGrafter"/>
</dbReference>
<evidence type="ECO:0000256" key="3">
    <source>
        <dbReference type="ARBA" id="ARBA00010688"/>
    </source>
</evidence>
<evidence type="ECO:0000256" key="12">
    <source>
        <dbReference type="ARBA" id="ARBA00068771"/>
    </source>
</evidence>
<dbReference type="Gene3D" id="3.40.1190.20">
    <property type="match status" value="1"/>
</dbReference>
<keyword evidence="10" id="KW-0460">Magnesium</keyword>
<evidence type="ECO:0000259" key="16">
    <source>
        <dbReference type="PROSITE" id="PS50144"/>
    </source>
</evidence>
<evidence type="ECO:0000256" key="11">
    <source>
        <dbReference type="ARBA" id="ARBA00051362"/>
    </source>
</evidence>
<dbReference type="InterPro" id="IPR002173">
    <property type="entry name" value="Carboh/pur_kinase_PfkB_CS"/>
</dbReference>
<dbReference type="UniPathway" id="UPA00588">
    <property type="reaction ID" value="UER00659"/>
</dbReference>
<dbReference type="Pfam" id="PF00651">
    <property type="entry name" value="BTB"/>
    <property type="match status" value="1"/>
</dbReference>
<dbReference type="InterPro" id="IPR002083">
    <property type="entry name" value="MATH/TRAF_dom"/>
</dbReference>
<evidence type="ECO:0000313" key="18">
    <source>
        <dbReference type="Proteomes" id="UP000663852"/>
    </source>
</evidence>
<feature type="region of interest" description="Disordered" evidence="14">
    <location>
        <begin position="752"/>
        <end position="820"/>
    </location>
</feature>
<dbReference type="Gene3D" id="3.30.710.10">
    <property type="entry name" value="Potassium Channel Kv1.1, Chain A"/>
    <property type="match status" value="1"/>
</dbReference>
<evidence type="ECO:0000256" key="13">
    <source>
        <dbReference type="PIRSR" id="PIRSR601805-1"/>
    </source>
</evidence>
<proteinExistence type="inferred from homology"/>
<evidence type="ECO:0000313" key="17">
    <source>
        <dbReference type="EMBL" id="CAF0894494.1"/>
    </source>
</evidence>
<dbReference type="CDD" id="cd01168">
    <property type="entry name" value="adenosine_kinase"/>
    <property type="match status" value="1"/>
</dbReference>
<dbReference type="GO" id="GO:0006166">
    <property type="term" value="P:purine ribonucleoside salvage"/>
    <property type="evidence" value="ECO:0007669"/>
    <property type="project" value="UniProtKB-KW"/>
</dbReference>
<dbReference type="PANTHER" id="PTHR45769">
    <property type="entry name" value="ADENOSINE KINASE"/>
    <property type="match status" value="1"/>
</dbReference>
<dbReference type="InterPro" id="IPR029056">
    <property type="entry name" value="Ribokinase-like"/>
</dbReference>
<evidence type="ECO:0000256" key="10">
    <source>
        <dbReference type="ARBA" id="ARBA00022842"/>
    </source>
</evidence>
<evidence type="ECO:0000256" key="9">
    <source>
        <dbReference type="ARBA" id="ARBA00022840"/>
    </source>
</evidence>
<evidence type="ECO:0000256" key="5">
    <source>
        <dbReference type="ARBA" id="ARBA00022679"/>
    </source>
</evidence>
<dbReference type="GO" id="GO:0005634">
    <property type="term" value="C:nucleus"/>
    <property type="evidence" value="ECO:0007669"/>
    <property type="project" value="TreeGrafter"/>
</dbReference>
<comment type="caution">
    <text evidence="17">The sequence shown here is derived from an EMBL/GenBank/DDBJ whole genome shotgun (WGS) entry which is preliminary data.</text>
</comment>
<dbReference type="Pfam" id="PF00294">
    <property type="entry name" value="PfkB"/>
    <property type="match status" value="1"/>
</dbReference>
<evidence type="ECO:0000256" key="2">
    <source>
        <dbReference type="ARBA" id="ARBA00004801"/>
    </source>
</evidence>
<dbReference type="SUPFAM" id="SSF53613">
    <property type="entry name" value="Ribokinase-like"/>
    <property type="match status" value="1"/>
</dbReference>
<evidence type="ECO:0000256" key="1">
    <source>
        <dbReference type="ARBA" id="ARBA00001946"/>
    </source>
</evidence>
<feature type="domain" description="BTB" evidence="15">
    <location>
        <begin position="883"/>
        <end position="967"/>
    </location>
</feature>
<feature type="compositionally biased region" description="Low complexity" evidence="14">
    <location>
        <begin position="373"/>
        <end position="418"/>
    </location>
</feature>
<dbReference type="PRINTS" id="PR00989">
    <property type="entry name" value="ADENOKINASE"/>
</dbReference>
<feature type="compositionally biased region" description="Basic residues" evidence="14">
    <location>
        <begin position="592"/>
        <end position="604"/>
    </location>
</feature>
<protein>
    <recommendedName>
        <fullName evidence="12">Adenosine kinase</fullName>
        <ecNumber evidence="4">2.7.1.20</ecNumber>
    </recommendedName>
</protein>
<dbReference type="Gene3D" id="3.30.1110.10">
    <property type="match status" value="1"/>
</dbReference>
<dbReference type="Gene3D" id="1.25.40.420">
    <property type="match status" value="1"/>
</dbReference>
<evidence type="ECO:0000256" key="7">
    <source>
        <dbReference type="ARBA" id="ARBA00022741"/>
    </source>
</evidence>
<dbReference type="InterPro" id="IPR000210">
    <property type="entry name" value="BTB/POZ_dom"/>
</dbReference>
<keyword evidence="9" id="KW-0067">ATP-binding</keyword>
<dbReference type="SUPFAM" id="SSF54695">
    <property type="entry name" value="POZ domain"/>
    <property type="match status" value="1"/>
</dbReference>
<sequence length="1097" mass="120674">MEIMSSESPNKRLDDGVIFGIGNPLLDISAEVPLSFLEGYNLKANDAILAGEQHKDLNETLLRDYPNHQFVAGGSTQNTMRAATWILQQPGVCVYMGCVGQDKYNQLLNDAATKAGLTLSYQIYHDPEGHVQTGTCAVLITGNNRSLVANLGAANCFTIDHLDDPKSQELIEKAKLFYTAGFFYTVCPDAVMRLCEHADKNNKLFCTNLSAPFICEIFGDRLMKAMPYVDYLFGNETEARSFAKHQLKLDTIDVKEIAKALSELPKKNAQRPRVVVITQGADPTVLAIAGKNTEEFLVKKPLDIVDTNGAGDSFVGGFLAYLALSKSHAEAVQAGAYCAFECIQQSGCTYPDKPNFDPATFIFLSKMDNNSNNNNRTSVTANTSSNTNASTTSSSTTTAAATNSSASTSSSSSGATSSIRQSHKRTFSESDSSSRTERHLCSFSHLWIINYLSSYIDDANSTCLQSESFSPVNTPYSSTRWSLKLYPRGLNEKQHTNNNIAIFLKYVSGTMPTIKAKAEFSVVSRNNELVMLRSTNFHTFSSGNDWGYSEFLDGNYLNSRRNDLITDDRLRVYVRVVLVDEKETVTGDLIRHPHPAHHHHHHHGSSILPPPPPPPLPSSQHSAQSQQTSTAPKTQASTSSSSASSSSATSLNNTNSSSASTTSSTAISGLFTDDKERFKSLELLSSQIKTLLDDERFADVHIHVIPRQQPVQQPQPQLAVVADDHRKSTRIKHQRTSLKQQYPSCSSCHCTTEKNKSNSTINDQISDHHEQSSSGKTLCKDSESDNLDSRHSTNLPTQSHISPSASSTTPTTRRTTRSTSLLSRIAQSSSFVSESNPSSSNCSTSSAEFSSSSELCSSSSILSLPSNIKRCSCICHHQDHTEQDLHIDISQSHLKYSNITPLATFHAHKAVLISRSSSFATQIRSSTNYNTTNSKLPSIDLYIDDLDPSTVRTMLIYIYTGRLIRSNDELKSNLNAIDLFRAAVKYDLHELRQLAKSTMLDVLKIDNAIEMLEVSDQANDASLKQQVLAFIRSNALAVSKTNNWIQFTKRHPNLIIDAFRSLVTPPSTTNTKPNTANNNSFQSTSLTTTSKQYSKYD</sequence>
<evidence type="ECO:0000256" key="4">
    <source>
        <dbReference type="ARBA" id="ARBA00012119"/>
    </source>
</evidence>
<keyword evidence="6" id="KW-0660">Purine salvage</keyword>
<comment type="cofactor">
    <cofactor evidence="1">
        <name>Mg(2+)</name>
        <dbReference type="ChEBI" id="CHEBI:18420"/>
    </cofactor>
</comment>
<reference evidence="17" key="1">
    <citation type="submission" date="2021-02" db="EMBL/GenBank/DDBJ databases">
        <authorList>
            <person name="Nowell W R."/>
        </authorList>
    </citation>
    <scope>NUCLEOTIDE SEQUENCE</scope>
</reference>
<feature type="region of interest" description="Disordered" evidence="14">
    <location>
        <begin position="373"/>
        <end position="431"/>
    </location>
</feature>
<dbReference type="Gene3D" id="2.60.210.10">
    <property type="entry name" value="Apoptosis, Tumor Necrosis Factor Receptor Associated Protein 2, Chain A"/>
    <property type="match status" value="1"/>
</dbReference>
<feature type="compositionally biased region" description="Polar residues" evidence="14">
    <location>
        <begin position="1080"/>
        <end position="1097"/>
    </location>
</feature>
<feature type="domain" description="MATH" evidence="16">
    <location>
        <begin position="442"/>
        <end position="576"/>
    </location>
</feature>
<dbReference type="OrthoDB" id="432447at2759"/>
<dbReference type="SMART" id="SM00225">
    <property type="entry name" value="BTB"/>
    <property type="match status" value="1"/>
</dbReference>
<evidence type="ECO:0000256" key="8">
    <source>
        <dbReference type="ARBA" id="ARBA00022777"/>
    </source>
</evidence>
<dbReference type="GO" id="GO:0005524">
    <property type="term" value="F:ATP binding"/>
    <property type="evidence" value="ECO:0007669"/>
    <property type="project" value="UniProtKB-KW"/>
</dbReference>
<dbReference type="PROSITE" id="PS50144">
    <property type="entry name" value="MATH"/>
    <property type="match status" value="1"/>
</dbReference>
<evidence type="ECO:0000256" key="6">
    <source>
        <dbReference type="ARBA" id="ARBA00022726"/>
    </source>
</evidence>
<feature type="region of interest" description="Disordered" evidence="14">
    <location>
        <begin position="1066"/>
        <end position="1097"/>
    </location>
</feature>
<feature type="active site" description="Proton acceptor" evidence="13">
    <location>
        <position position="312"/>
    </location>
</feature>
<dbReference type="FunFam" id="3.40.1190.20:FF:000076">
    <property type="entry name" value="Adenosine kinase"/>
    <property type="match status" value="1"/>
</dbReference>
<dbReference type="CDD" id="cd18186">
    <property type="entry name" value="BTB_POZ_ZBTB_KLHL-like"/>
    <property type="match status" value="1"/>
</dbReference>
<dbReference type="InterPro" id="IPR008974">
    <property type="entry name" value="TRAF-like"/>
</dbReference>
<feature type="compositionally biased region" description="Pro residues" evidence="14">
    <location>
        <begin position="608"/>
        <end position="617"/>
    </location>
</feature>
<dbReference type="GO" id="GO:0006144">
    <property type="term" value="P:purine nucleobase metabolic process"/>
    <property type="evidence" value="ECO:0007669"/>
    <property type="project" value="TreeGrafter"/>
</dbReference>
<dbReference type="InterPro" id="IPR001805">
    <property type="entry name" value="Adenokinase"/>
</dbReference>
<comment type="similarity">
    <text evidence="3">Belongs to the carbohydrate kinase PfkB family.</text>
</comment>
<feature type="compositionally biased region" description="Low complexity" evidence="14">
    <location>
        <begin position="1066"/>
        <end position="1079"/>
    </location>
</feature>
<dbReference type="PROSITE" id="PS50097">
    <property type="entry name" value="BTB"/>
    <property type="match status" value="1"/>
</dbReference>
<name>A0A813Z598_ADIRI</name>
<dbReference type="InterPro" id="IPR011333">
    <property type="entry name" value="SKP1/BTB/POZ_sf"/>
</dbReference>
<dbReference type="PANTHER" id="PTHR45769:SF3">
    <property type="entry name" value="ADENOSINE KINASE"/>
    <property type="match status" value="1"/>
</dbReference>
<feature type="compositionally biased region" description="Basic and acidic residues" evidence="14">
    <location>
        <begin position="778"/>
        <end position="791"/>
    </location>
</feature>
<dbReference type="SUPFAM" id="SSF49599">
    <property type="entry name" value="TRAF domain-like"/>
    <property type="match status" value="1"/>
</dbReference>
<organism evidence="17 18">
    <name type="scientific">Adineta ricciae</name>
    <name type="common">Rotifer</name>
    <dbReference type="NCBI Taxonomy" id="249248"/>
    <lineage>
        <taxon>Eukaryota</taxon>
        <taxon>Metazoa</taxon>
        <taxon>Spiralia</taxon>
        <taxon>Gnathifera</taxon>
        <taxon>Rotifera</taxon>
        <taxon>Eurotatoria</taxon>
        <taxon>Bdelloidea</taxon>
        <taxon>Adinetida</taxon>
        <taxon>Adinetidae</taxon>
        <taxon>Adineta</taxon>
    </lineage>
</organism>
<keyword evidence="5" id="KW-0808">Transferase</keyword>
<evidence type="ECO:0000256" key="14">
    <source>
        <dbReference type="SAM" id="MobiDB-lite"/>
    </source>
</evidence>
<dbReference type="GO" id="GO:0044209">
    <property type="term" value="P:AMP salvage"/>
    <property type="evidence" value="ECO:0007669"/>
    <property type="project" value="UniProtKB-UniPathway"/>
</dbReference>
<dbReference type="InterPro" id="IPR011611">
    <property type="entry name" value="PfkB_dom"/>
</dbReference>
<dbReference type="EMBL" id="CAJNOJ010000031">
    <property type="protein sequence ID" value="CAF0894494.1"/>
    <property type="molecule type" value="Genomic_DNA"/>
</dbReference>
<keyword evidence="7" id="KW-0547">Nucleotide-binding</keyword>
<dbReference type="EC" id="2.7.1.20" evidence="4"/>
<dbReference type="AlphaFoldDB" id="A0A813Z598"/>
<evidence type="ECO:0000259" key="15">
    <source>
        <dbReference type="PROSITE" id="PS50097"/>
    </source>
</evidence>
<dbReference type="PROSITE" id="PS00584">
    <property type="entry name" value="PFKB_KINASES_2"/>
    <property type="match status" value="1"/>
</dbReference>
<accession>A0A813Z598</accession>
<keyword evidence="8" id="KW-0418">Kinase</keyword>
<gene>
    <name evidence="17" type="ORF">EDS130_LOCUS9456</name>
</gene>
<dbReference type="Proteomes" id="UP000663852">
    <property type="component" value="Unassembled WGS sequence"/>
</dbReference>
<feature type="region of interest" description="Disordered" evidence="14">
    <location>
        <begin position="590"/>
        <end position="665"/>
    </location>
</feature>
<dbReference type="GO" id="GO:0004001">
    <property type="term" value="F:adenosine kinase activity"/>
    <property type="evidence" value="ECO:0007669"/>
    <property type="project" value="UniProtKB-EC"/>
</dbReference>
<feature type="compositionally biased region" description="Low complexity" evidence="14">
    <location>
        <begin position="618"/>
        <end position="665"/>
    </location>
</feature>
<dbReference type="Pfam" id="PF22486">
    <property type="entry name" value="MATH_2"/>
    <property type="match status" value="1"/>
</dbReference>
<feature type="compositionally biased region" description="Low complexity" evidence="14">
    <location>
        <begin position="801"/>
        <end position="820"/>
    </location>
</feature>
<comment type="pathway">
    <text evidence="2">Purine metabolism; AMP biosynthesis via salvage pathway; AMP from adenosine: step 1/1.</text>
</comment>